<evidence type="ECO:0000313" key="3">
    <source>
        <dbReference type="Proteomes" id="UP000824469"/>
    </source>
</evidence>
<protein>
    <submittedName>
        <fullName evidence="2">Uncharacterized protein</fullName>
    </submittedName>
</protein>
<dbReference type="Proteomes" id="UP000824469">
    <property type="component" value="Unassembled WGS sequence"/>
</dbReference>
<organism evidence="2 3">
    <name type="scientific">Taxus chinensis</name>
    <name type="common">Chinese yew</name>
    <name type="synonym">Taxus wallichiana var. chinensis</name>
    <dbReference type="NCBI Taxonomy" id="29808"/>
    <lineage>
        <taxon>Eukaryota</taxon>
        <taxon>Viridiplantae</taxon>
        <taxon>Streptophyta</taxon>
        <taxon>Embryophyta</taxon>
        <taxon>Tracheophyta</taxon>
        <taxon>Spermatophyta</taxon>
        <taxon>Pinopsida</taxon>
        <taxon>Pinidae</taxon>
        <taxon>Conifers II</taxon>
        <taxon>Cupressales</taxon>
        <taxon>Taxaceae</taxon>
        <taxon>Taxus</taxon>
    </lineage>
</organism>
<accession>A0AA38G8J3</accession>
<dbReference type="AlphaFoldDB" id="A0AA38G8J3"/>
<proteinExistence type="predicted"/>
<evidence type="ECO:0000313" key="2">
    <source>
        <dbReference type="EMBL" id="KAH9316945.1"/>
    </source>
</evidence>
<name>A0AA38G8J3_TAXCH</name>
<feature type="non-terminal residue" evidence="2">
    <location>
        <position position="1"/>
    </location>
</feature>
<dbReference type="EMBL" id="JAHRHJ020000004">
    <property type="protein sequence ID" value="KAH9316945.1"/>
    <property type="molecule type" value="Genomic_DNA"/>
</dbReference>
<feature type="coiled-coil region" evidence="1">
    <location>
        <begin position="34"/>
        <end position="68"/>
    </location>
</feature>
<reference evidence="2 3" key="1">
    <citation type="journal article" date="2021" name="Nat. Plants">
        <title>The Taxus genome provides insights into paclitaxel biosynthesis.</title>
        <authorList>
            <person name="Xiong X."/>
            <person name="Gou J."/>
            <person name="Liao Q."/>
            <person name="Li Y."/>
            <person name="Zhou Q."/>
            <person name="Bi G."/>
            <person name="Li C."/>
            <person name="Du R."/>
            <person name="Wang X."/>
            <person name="Sun T."/>
            <person name="Guo L."/>
            <person name="Liang H."/>
            <person name="Lu P."/>
            <person name="Wu Y."/>
            <person name="Zhang Z."/>
            <person name="Ro D.K."/>
            <person name="Shang Y."/>
            <person name="Huang S."/>
            <person name="Yan J."/>
        </authorList>
    </citation>
    <scope>NUCLEOTIDE SEQUENCE [LARGE SCALE GENOMIC DNA]</scope>
    <source>
        <strain evidence="2">Ta-2019</strain>
    </source>
</reference>
<feature type="non-terminal residue" evidence="2">
    <location>
        <position position="76"/>
    </location>
</feature>
<keyword evidence="1" id="KW-0175">Coiled coil</keyword>
<keyword evidence="3" id="KW-1185">Reference proteome</keyword>
<sequence length="76" mass="8962">ATHAQEMPRQMTLVLIEELGHEKYLDPDHQKEVYQETMDVIQILQGEIQCLKEKSKKLEQRKNAEALKEDLDEVKE</sequence>
<gene>
    <name evidence="2" type="ORF">KI387_018714</name>
</gene>
<evidence type="ECO:0000256" key="1">
    <source>
        <dbReference type="SAM" id="Coils"/>
    </source>
</evidence>
<comment type="caution">
    <text evidence="2">The sequence shown here is derived from an EMBL/GenBank/DDBJ whole genome shotgun (WGS) entry which is preliminary data.</text>
</comment>